<feature type="domain" description="FRG" evidence="1">
    <location>
        <begin position="18"/>
        <end position="125"/>
    </location>
</feature>
<proteinExistence type="predicted"/>
<dbReference type="InterPro" id="IPR014966">
    <property type="entry name" value="FRG-dom"/>
</dbReference>
<sequence>MTNQINSIEDLIKYISIEDDEIIYRGQSNKNWMMIPSLGRFENIPTAKFERFSWKFIEEDMIHAFQKRAIPYLNSENLPGNHFEWLILAQHHGLPTRLLDFTTNPLKALFFAVEDIGLNEDGVFLKVHYSNWWSRITEFFNKIDDEKRLAVYFPDHTNHRVIAQEGCFTIFPLPENMEKFHDIKNIEMYKHGFESLDSFIIPHESKPIIRTQLRKLGISHHTIYPGLDGLCTEIRRDFEFLW</sequence>
<dbReference type="SMART" id="SM00901">
    <property type="entry name" value="FRG"/>
    <property type="match status" value="1"/>
</dbReference>
<evidence type="ECO:0000313" key="2">
    <source>
        <dbReference type="EMBL" id="WDE01008.1"/>
    </source>
</evidence>
<dbReference type="EMBL" id="CP059735">
    <property type="protein sequence ID" value="WDE01008.1"/>
    <property type="molecule type" value="Genomic_DNA"/>
</dbReference>
<dbReference type="RefSeq" id="WP_044836245.1">
    <property type="nucleotide sequence ID" value="NZ_CP059735.1"/>
</dbReference>
<dbReference type="Proteomes" id="UP000032568">
    <property type="component" value="Chromosome"/>
</dbReference>
<protein>
    <submittedName>
        <fullName evidence="2">FRG domain-containing protein</fullName>
    </submittedName>
</protein>
<dbReference type="AlphaFoldDB" id="A0AAE9YUE3"/>
<dbReference type="KEGG" id="tact:SG35_010450"/>
<gene>
    <name evidence="2" type="ORF">SG35_010450</name>
</gene>
<evidence type="ECO:0000259" key="1">
    <source>
        <dbReference type="SMART" id="SM00901"/>
    </source>
</evidence>
<name>A0AAE9YUE3_9GAMM</name>
<organism evidence="2 3">
    <name type="scientific">Thalassomonas actiniarum</name>
    <dbReference type="NCBI Taxonomy" id="485447"/>
    <lineage>
        <taxon>Bacteria</taxon>
        <taxon>Pseudomonadati</taxon>
        <taxon>Pseudomonadota</taxon>
        <taxon>Gammaproteobacteria</taxon>
        <taxon>Alteromonadales</taxon>
        <taxon>Colwelliaceae</taxon>
        <taxon>Thalassomonas</taxon>
    </lineage>
</organism>
<reference evidence="2 3" key="2">
    <citation type="journal article" date="2022" name="Mar. Drugs">
        <title>Bioassay-Guided Fractionation Leads to the Detection of Cholic Acid Generated by the Rare Thalassomonas sp.</title>
        <authorList>
            <person name="Pheiffer F."/>
            <person name="Schneider Y.K."/>
            <person name="Hansen E.H."/>
            <person name="Andersen J.H."/>
            <person name="Isaksson J."/>
            <person name="Busche T."/>
            <person name="R C."/>
            <person name="Kalinowski J."/>
            <person name="Zyl L.V."/>
            <person name="Trindade M."/>
        </authorList>
    </citation>
    <scope>NUCLEOTIDE SEQUENCE [LARGE SCALE GENOMIC DNA]</scope>
    <source>
        <strain evidence="2 3">A5K-106</strain>
    </source>
</reference>
<evidence type="ECO:0000313" key="3">
    <source>
        <dbReference type="Proteomes" id="UP000032568"/>
    </source>
</evidence>
<dbReference type="Pfam" id="PF08867">
    <property type="entry name" value="FRG"/>
    <property type="match status" value="1"/>
</dbReference>
<keyword evidence="3" id="KW-1185">Reference proteome</keyword>
<accession>A0AAE9YUE3</accession>
<reference evidence="2 3" key="1">
    <citation type="journal article" date="2015" name="Genome Announc.">
        <title>Draft Genome Sequences of Marine Isolates of Thalassomonas viridans and Thalassomonas actiniarum.</title>
        <authorList>
            <person name="Olonade I."/>
            <person name="van Zyl L.J."/>
            <person name="Trindade M."/>
        </authorList>
    </citation>
    <scope>NUCLEOTIDE SEQUENCE [LARGE SCALE GENOMIC DNA]</scope>
    <source>
        <strain evidence="2 3">A5K-106</strain>
    </source>
</reference>